<feature type="domain" description="Histidine kinase/HSP90-like ATPase" evidence="11">
    <location>
        <begin position="286"/>
        <end position="374"/>
    </location>
</feature>
<dbReference type="GO" id="GO:0016020">
    <property type="term" value="C:membrane"/>
    <property type="evidence" value="ECO:0007669"/>
    <property type="project" value="InterPro"/>
</dbReference>
<feature type="transmembrane region" description="Helical" evidence="10">
    <location>
        <begin position="7"/>
        <end position="26"/>
    </location>
</feature>
<dbReference type="GO" id="GO:0000155">
    <property type="term" value="F:phosphorelay sensor kinase activity"/>
    <property type="evidence" value="ECO:0007669"/>
    <property type="project" value="InterPro"/>
</dbReference>
<evidence type="ECO:0000256" key="5">
    <source>
        <dbReference type="ARBA" id="ARBA00022741"/>
    </source>
</evidence>
<proteinExistence type="predicted"/>
<gene>
    <name evidence="12" type="ORF">SAMN05661109_02272</name>
</gene>
<evidence type="ECO:0000256" key="4">
    <source>
        <dbReference type="ARBA" id="ARBA00022679"/>
    </source>
</evidence>
<evidence type="ECO:0000256" key="2">
    <source>
        <dbReference type="ARBA" id="ARBA00012438"/>
    </source>
</evidence>
<evidence type="ECO:0000313" key="12">
    <source>
        <dbReference type="EMBL" id="SES21780.1"/>
    </source>
</evidence>
<dbReference type="SUPFAM" id="SSF55874">
    <property type="entry name" value="ATPase domain of HSP90 chaperone/DNA topoisomerase II/histidine kinase"/>
    <property type="match status" value="1"/>
</dbReference>
<organism evidence="12 13">
    <name type="scientific">Corynebacterium cystitidis DSM 20524</name>
    <dbReference type="NCBI Taxonomy" id="1121357"/>
    <lineage>
        <taxon>Bacteria</taxon>
        <taxon>Bacillati</taxon>
        <taxon>Actinomycetota</taxon>
        <taxon>Actinomycetes</taxon>
        <taxon>Mycobacteriales</taxon>
        <taxon>Corynebacteriaceae</taxon>
        <taxon>Corynebacterium</taxon>
    </lineage>
</organism>
<keyword evidence="5" id="KW-0547">Nucleotide-binding</keyword>
<feature type="transmembrane region" description="Helical" evidence="10">
    <location>
        <begin position="112"/>
        <end position="136"/>
    </location>
</feature>
<feature type="coiled-coil region" evidence="9">
    <location>
        <begin position="171"/>
        <end position="198"/>
    </location>
</feature>
<sequence length="376" mass="40294">MTLRPLDWLYGVAAVVLAVGYTAFLVGESVTLIDVGYATISWAFVPAVLLWRKFPLAAPLAIVALLGLWCVLWLVALPLNTGVSPWLLTVLLAVYAPARYSGVGSVQGPRAAGFSGAARAVLILALVGSCVSPVMWRLGPDLRLEYRSGMDFVVTLAAHWGVVAVTYLVARQRYIRQLQRAEQEQAAREEERLAIAREIHDVLAHSLTLIKVQANAGLVAGQERDALERIKKSSSVALEEVRGVVGKLRGVQPAAQLAHLPELIQRSQSAGLTVQADLADVPVAPATERAIYRIVAEALTNALRHQQDASAQVTVAPDGEFVEVTVASTGAMQPDRSGTGTGLVGSQERARSLGGDLTYAVDGDTFRVHATLRRFP</sequence>
<accession>A0A1H9VJ39</accession>
<evidence type="ECO:0000256" key="8">
    <source>
        <dbReference type="ARBA" id="ARBA00023012"/>
    </source>
</evidence>
<keyword evidence="10" id="KW-0472">Membrane</keyword>
<dbReference type="Proteomes" id="UP000198929">
    <property type="component" value="Unassembled WGS sequence"/>
</dbReference>
<dbReference type="InterPro" id="IPR050482">
    <property type="entry name" value="Sensor_HK_TwoCompSys"/>
</dbReference>
<evidence type="ECO:0000256" key="10">
    <source>
        <dbReference type="SAM" id="Phobius"/>
    </source>
</evidence>
<keyword evidence="7" id="KW-0067">ATP-binding</keyword>
<dbReference type="EMBL" id="FOGQ01000012">
    <property type="protein sequence ID" value="SES21780.1"/>
    <property type="molecule type" value="Genomic_DNA"/>
</dbReference>
<evidence type="ECO:0000259" key="11">
    <source>
        <dbReference type="SMART" id="SM00387"/>
    </source>
</evidence>
<evidence type="ECO:0000256" key="7">
    <source>
        <dbReference type="ARBA" id="ARBA00022840"/>
    </source>
</evidence>
<feature type="transmembrane region" description="Helical" evidence="10">
    <location>
        <begin position="83"/>
        <end position="100"/>
    </location>
</feature>
<dbReference type="GO" id="GO:0046983">
    <property type="term" value="F:protein dimerization activity"/>
    <property type="evidence" value="ECO:0007669"/>
    <property type="project" value="InterPro"/>
</dbReference>
<keyword evidence="6 12" id="KW-0418">Kinase</keyword>
<dbReference type="STRING" id="1121357.SAMN05661109_02272"/>
<keyword evidence="13" id="KW-1185">Reference proteome</keyword>
<dbReference type="GO" id="GO:0005524">
    <property type="term" value="F:ATP binding"/>
    <property type="evidence" value="ECO:0007669"/>
    <property type="project" value="UniProtKB-KW"/>
</dbReference>
<keyword evidence="4" id="KW-0808">Transferase</keyword>
<keyword evidence="10" id="KW-0812">Transmembrane</keyword>
<evidence type="ECO:0000313" key="13">
    <source>
        <dbReference type="Proteomes" id="UP000198929"/>
    </source>
</evidence>
<dbReference type="InterPro" id="IPR011712">
    <property type="entry name" value="Sig_transdc_His_kin_sub3_dim/P"/>
</dbReference>
<feature type="transmembrane region" description="Helical" evidence="10">
    <location>
        <begin position="32"/>
        <end position="51"/>
    </location>
</feature>
<keyword evidence="3" id="KW-0597">Phosphoprotein</keyword>
<feature type="transmembrane region" description="Helical" evidence="10">
    <location>
        <begin position="148"/>
        <end position="170"/>
    </location>
</feature>
<keyword evidence="10" id="KW-1133">Transmembrane helix</keyword>
<keyword evidence="9" id="KW-0175">Coiled coil</keyword>
<dbReference type="RefSeq" id="WP_092260236.1">
    <property type="nucleotide sequence ID" value="NZ_CP047199.1"/>
</dbReference>
<comment type="catalytic activity">
    <reaction evidence="1">
        <text>ATP + protein L-histidine = ADP + protein N-phospho-L-histidine.</text>
        <dbReference type="EC" id="2.7.13.3"/>
    </reaction>
</comment>
<evidence type="ECO:0000256" key="1">
    <source>
        <dbReference type="ARBA" id="ARBA00000085"/>
    </source>
</evidence>
<evidence type="ECO:0000256" key="9">
    <source>
        <dbReference type="SAM" id="Coils"/>
    </source>
</evidence>
<dbReference type="InterPro" id="IPR036890">
    <property type="entry name" value="HATPase_C_sf"/>
</dbReference>
<dbReference type="InterPro" id="IPR003594">
    <property type="entry name" value="HATPase_dom"/>
</dbReference>
<dbReference type="PANTHER" id="PTHR24421">
    <property type="entry name" value="NITRATE/NITRITE SENSOR PROTEIN NARX-RELATED"/>
    <property type="match status" value="1"/>
</dbReference>
<dbReference type="CDD" id="cd16917">
    <property type="entry name" value="HATPase_UhpB-NarQ-NarX-like"/>
    <property type="match status" value="1"/>
</dbReference>
<feature type="transmembrane region" description="Helical" evidence="10">
    <location>
        <begin position="58"/>
        <end position="77"/>
    </location>
</feature>
<evidence type="ECO:0000256" key="3">
    <source>
        <dbReference type="ARBA" id="ARBA00022553"/>
    </source>
</evidence>
<reference evidence="13" key="1">
    <citation type="submission" date="2016-10" db="EMBL/GenBank/DDBJ databases">
        <authorList>
            <person name="Varghese N."/>
            <person name="Submissions S."/>
        </authorList>
    </citation>
    <scope>NUCLEOTIDE SEQUENCE [LARGE SCALE GENOMIC DNA]</scope>
    <source>
        <strain evidence="13">DSM 20524</strain>
    </source>
</reference>
<dbReference type="AlphaFoldDB" id="A0A1H9VJ39"/>
<evidence type="ECO:0000256" key="6">
    <source>
        <dbReference type="ARBA" id="ARBA00022777"/>
    </source>
</evidence>
<dbReference type="SMART" id="SM00387">
    <property type="entry name" value="HATPase_c"/>
    <property type="match status" value="1"/>
</dbReference>
<dbReference type="Gene3D" id="3.30.565.10">
    <property type="entry name" value="Histidine kinase-like ATPase, C-terminal domain"/>
    <property type="match status" value="1"/>
</dbReference>
<dbReference type="Pfam" id="PF02518">
    <property type="entry name" value="HATPase_c"/>
    <property type="match status" value="1"/>
</dbReference>
<dbReference type="Pfam" id="PF07730">
    <property type="entry name" value="HisKA_3"/>
    <property type="match status" value="1"/>
</dbReference>
<dbReference type="EC" id="2.7.13.3" evidence="2"/>
<name>A0A1H9VJ39_9CORY</name>
<protein>
    <recommendedName>
        <fullName evidence="2">histidine kinase</fullName>
        <ecNumber evidence="2">2.7.13.3</ecNumber>
    </recommendedName>
</protein>
<dbReference type="PANTHER" id="PTHR24421:SF10">
    <property type="entry name" value="NITRATE_NITRITE SENSOR PROTEIN NARQ"/>
    <property type="match status" value="1"/>
</dbReference>
<keyword evidence="8" id="KW-0902">Two-component regulatory system</keyword>
<dbReference type="Gene3D" id="1.20.5.1930">
    <property type="match status" value="1"/>
</dbReference>